<reference evidence="2 3" key="1">
    <citation type="submission" date="2017-04" db="EMBL/GenBank/DDBJ databases">
        <title>Whole genome sequence of Bdellovibrio bacteriovorus strain SSB218315.</title>
        <authorList>
            <person name="Oyedara O."/>
            <person name="Rodriguez-Perez M.A."/>
        </authorList>
    </citation>
    <scope>NUCLEOTIDE SEQUENCE [LARGE SCALE GENOMIC DNA]</scope>
    <source>
        <strain evidence="2 3">SSB218315</strain>
    </source>
</reference>
<dbReference type="OrthoDB" id="5293669at2"/>
<proteinExistence type="predicted"/>
<gene>
    <name evidence="2" type="ORF">B9G79_16300</name>
</gene>
<protein>
    <submittedName>
        <fullName evidence="2">Uncharacterized protein</fullName>
    </submittedName>
</protein>
<feature type="chain" id="PRO_5013074374" evidence="1">
    <location>
        <begin position="19"/>
        <end position="198"/>
    </location>
</feature>
<dbReference type="Proteomes" id="UP000197003">
    <property type="component" value="Chromosome"/>
</dbReference>
<dbReference type="AlphaFoldDB" id="A0A1Z3NC38"/>
<dbReference type="EMBL" id="CP020946">
    <property type="protein sequence ID" value="ASD65016.1"/>
    <property type="molecule type" value="Genomic_DNA"/>
</dbReference>
<feature type="signal peptide" evidence="1">
    <location>
        <begin position="1"/>
        <end position="18"/>
    </location>
</feature>
<evidence type="ECO:0000256" key="1">
    <source>
        <dbReference type="SAM" id="SignalP"/>
    </source>
</evidence>
<evidence type="ECO:0000313" key="3">
    <source>
        <dbReference type="Proteomes" id="UP000197003"/>
    </source>
</evidence>
<keyword evidence="1" id="KW-0732">Signal</keyword>
<name>A0A1Z3NC38_BDEBC</name>
<organism evidence="2 3">
    <name type="scientific">Bdellovibrio bacteriovorus</name>
    <dbReference type="NCBI Taxonomy" id="959"/>
    <lineage>
        <taxon>Bacteria</taxon>
        <taxon>Pseudomonadati</taxon>
        <taxon>Bdellovibrionota</taxon>
        <taxon>Bdellovibrionia</taxon>
        <taxon>Bdellovibrionales</taxon>
        <taxon>Pseudobdellovibrionaceae</taxon>
        <taxon>Bdellovibrio</taxon>
    </lineage>
</organism>
<evidence type="ECO:0000313" key="2">
    <source>
        <dbReference type="EMBL" id="ASD65016.1"/>
    </source>
</evidence>
<dbReference type="RefSeq" id="WP_088566432.1">
    <property type="nucleotide sequence ID" value="NZ_CP020946.1"/>
</dbReference>
<accession>A0A1Z3NC38</accession>
<sequence length="198" mass="21351">MKVLSFVLVLLVSSAVWAALPPQFSECLQQNSGSNMTAADVTEIAKVSRITYCQNQVSLIGKTELLSMLSNPNVNMGLSVSKTSYTNQDFIDMAAAGTYVLYVDSSRLSRDNLVALLNANVQLVVMSGSSGLSRADLLILAAAKPFIYNVNSVVLKTDLQDYVRAGVQVVIRTAQAGLSRQDILDVAQLNSERVSIFP</sequence>